<dbReference type="Proteomes" id="UP000045285">
    <property type="component" value="Unassembled WGS sequence"/>
</dbReference>
<dbReference type="PANTHER" id="PTHR42852:SF18">
    <property type="entry name" value="CHROMOSOME UNDETERMINED SCAFFOLD_47, WHOLE GENOME SHOTGUN SEQUENCE"/>
    <property type="match status" value="1"/>
</dbReference>
<protein>
    <submittedName>
        <fullName evidence="2">Redoxin domain-containing protein</fullName>
    </submittedName>
</protein>
<gene>
    <name evidence="2" type="ORF">MPL3356_340043</name>
</gene>
<evidence type="ECO:0000259" key="1">
    <source>
        <dbReference type="PROSITE" id="PS51352"/>
    </source>
</evidence>
<organism evidence="2 3">
    <name type="scientific">Mesorhizobium plurifarium</name>
    <dbReference type="NCBI Taxonomy" id="69974"/>
    <lineage>
        <taxon>Bacteria</taxon>
        <taxon>Pseudomonadati</taxon>
        <taxon>Pseudomonadota</taxon>
        <taxon>Alphaproteobacteria</taxon>
        <taxon>Hyphomicrobiales</taxon>
        <taxon>Phyllobacteriaceae</taxon>
        <taxon>Mesorhizobium</taxon>
    </lineage>
</organism>
<reference evidence="3" key="1">
    <citation type="submission" date="2014-08" db="EMBL/GenBank/DDBJ databases">
        <authorList>
            <person name="Moulin L."/>
        </authorList>
    </citation>
    <scope>NUCLEOTIDE SEQUENCE [LARGE SCALE GENOMIC DNA]</scope>
</reference>
<evidence type="ECO:0000313" key="2">
    <source>
        <dbReference type="EMBL" id="CDX20831.1"/>
    </source>
</evidence>
<accession>A0A090DV67</accession>
<dbReference type="AlphaFoldDB" id="A0A090DV67"/>
<feature type="domain" description="Thioredoxin" evidence="1">
    <location>
        <begin position="3"/>
        <end position="154"/>
    </location>
</feature>
<dbReference type="STRING" id="69974.MPLDJ20_220056"/>
<dbReference type="InterPro" id="IPR013740">
    <property type="entry name" value="Redoxin"/>
</dbReference>
<proteinExistence type="predicted"/>
<dbReference type="Gene3D" id="3.40.30.10">
    <property type="entry name" value="Glutaredoxin"/>
    <property type="match status" value="1"/>
</dbReference>
<dbReference type="GO" id="GO:0016491">
    <property type="term" value="F:oxidoreductase activity"/>
    <property type="evidence" value="ECO:0007669"/>
    <property type="project" value="InterPro"/>
</dbReference>
<keyword evidence="3" id="KW-1185">Reference proteome</keyword>
<dbReference type="InterPro" id="IPR036249">
    <property type="entry name" value="Thioredoxin-like_sf"/>
</dbReference>
<dbReference type="InterPro" id="IPR050553">
    <property type="entry name" value="Thioredoxin_ResA/DsbE_sf"/>
</dbReference>
<dbReference type="EMBL" id="CCMZ01000028">
    <property type="protein sequence ID" value="CDX20831.1"/>
    <property type="molecule type" value="Genomic_DNA"/>
</dbReference>
<dbReference type="PANTHER" id="PTHR42852">
    <property type="entry name" value="THIOL:DISULFIDE INTERCHANGE PROTEIN DSBE"/>
    <property type="match status" value="1"/>
</dbReference>
<dbReference type="InterPro" id="IPR013766">
    <property type="entry name" value="Thioredoxin_domain"/>
</dbReference>
<dbReference type="SUPFAM" id="SSF52833">
    <property type="entry name" value="Thioredoxin-like"/>
    <property type="match status" value="1"/>
</dbReference>
<name>A0A090DV67_MESPL</name>
<dbReference type="PROSITE" id="PS51352">
    <property type="entry name" value="THIOREDOXIN_2"/>
    <property type="match status" value="1"/>
</dbReference>
<sequence length="408" mass="45541">MALQMESQAPPIKVETWLRGEPLALFQPGKVYVVEFWATWCGPCAAAALQLVQLQEKYKGAGLEVVGVAADEDASAPVEARAKLGAWLAEKCPHLNYRIAFDSAGEMNKLWREPSFSVGIPTSFVVDRDGHIAFIGHPRQLDEVLPKVLNGSWRTSDEAKAADTARIARNGAVAREQALKKPINDRFWAAIKIENWKTALSAIEEGIALVPDDINFRLAHVHLLLHRMHDMQQGMPVIRQLVCDAIDRNSENWMLAALGQLFGPAHDHSHFPSAERFAMGKKLSEHILALNPPQGDGPKFRSYPAVARYYYDSGNKDRAIELLTLAVKSLDSPGLSPNALKQHLLPDLLQALASYKGGRAVKALSTRLRKTFSGRHQSTIGRRKYIKRGVNLNVYWPIRPFPWRDRSK</sequence>
<dbReference type="Pfam" id="PF08534">
    <property type="entry name" value="Redoxin"/>
    <property type="match status" value="1"/>
</dbReference>
<evidence type="ECO:0000313" key="3">
    <source>
        <dbReference type="Proteomes" id="UP000045285"/>
    </source>
</evidence>
<dbReference type="CDD" id="cd02966">
    <property type="entry name" value="TlpA_like_family"/>
    <property type="match status" value="1"/>
</dbReference>